<dbReference type="EMBL" id="CP054038">
    <property type="protein sequence ID" value="QKJ19248.1"/>
    <property type="molecule type" value="Genomic_DNA"/>
</dbReference>
<sequence length="183" mass="18689">MLSPYPPRAGGVAARGYPGGVPRPLRALAVALAFGVIGTALVSCSSSVGGLTPGPLANDPACADVSVRLPDAIGDLDRRWTDAQATGAWGDPAAVLFTCGLEPTGPTTLRCISVGGVDWLVDESEAPRFRLTTYGRTPAAEVYVDNEIVSPNEALDAVASAVLTLPQDAACTEPETPIGESEG</sequence>
<dbReference type="AlphaFoldDB" id="A0A7D4UI37"/>
<dbReference type="InterPro" id="IPR021903">
    <property type="entry name" value="DUF3515"/>
</dbReference>
<reference evidence="1 2" key="1">
    <citation type="submission" date="2020-05" db="EMBL/GenBank/DDBJ databases">
        <title>Strain PA2F3 complete genome.</title>
        <authorList>
            <person name="Kim Y.-S."/>
            <person name="Kim S.-J."/>
            <person name="Jung H.-k."/>
            <person name="Kim S.-E."/>
            <person name="Kim K.-H."/>
        </authorList>
    </citation>
    <scope>NUCLEOTIDE SEQUENCE [LARGE SCALE GENOMIC DNA]</scope>
    <source>
        <strain evidence="1 2">PA2F3</strain>
    </source>
</reference>
<protein>
    <submittedName>
        <fullName evidence="1">DUF3515 family protein</fullName>
    </submittedName>
</protein>
<dbReference type="Pfam" id="PF12028">
    <property type="entry name" value="DUF3515"/>
    <property type="match status" value="1"/>
</dbReference>
<evidence type="ECO:0000313" key="2">
    <source>
        <dbReference type="Proteomes" id="UP000502498"/>
    </source>
</evidence>
<organism evidence="1 2">
    <name type="scientific">Microbacterium hominis</name>
    <dbReference type="NCBI Taxonomy" id="162426"/>
    <lineage>
        <taxon>Bacteria</taxon>
        <taxon>Bacillati</taxon>
        <taxon>Actinomycetota</taxon>
        <taxon>Actinomycetes</taxon>
        <taxon>Micrococcales</taxon>
        <taxon>Microbacteriaceae</taxon>
        <taxon>Microbacterium</taxon>
    </lineage>
</organism>
<evidence type="ECO:0000313" key="1">
    <source>
        <dbReference type="EMBL" id="QKJ19248.1"/>
    </source>
</evidence>
<proteinExistence type="predicted"/>
<dbReference type="Proteomes" id="UP000502498">
    <property type="component" value="Chromosome"/>
</dbReference>
<name>A0A7D4UI37_9MICO</name>
<accession>A0A7D4UI37</accession>
<gene>
    <name evidence="1" type="ORF">HQM25_07625</name>
</gene>